<dbReference type="GO" id="GO:0015501">
    <property type="term" value="F:glutamate:sodium symporter activity"/>
    <property type="evidence" value="ECO:0007669"/>
    <property type="project" value="TreeGrafter"/>
</dbReference>
<evidence type="ECO:0000256" key="6">
    <source>
        <dbReference type="RuleBase" id="RU361216"/>
    </source>
</evidence>
<evidence type="ECO:0000256" key="7">
    <source>
        <dbReference type="SAM" id="MobiDB-lite"/>
    </source>
</evidence>
<feature type="transmembrane region" description="Helical" evidence="6">
    <location>
        <begin position="201"/>
        <end position="221"/>
    </location>
</feature>
<feature type="transmembrane region" description="Helical" evidence="6">
    <location>
        <begin position="314"/>
        <end position="335"/>
    </location>
</feature>
<keyword evidence="5 6" id="KW-0472">Membrane</keyword>
<keyword evidence="9" id="KW-1185">Reference proteome</keyword>
<feature type="transmembrane region" description="Helical" evidence="6">
    <location>
        <begin position="419"/>
        <end position="437"/>
    </location>
</feature>
<feature type="transmembrane region" description="Helical" evidence="6">
    <location>
        <begin position="347"/>
        <end position="375"/>
    </location>
</feature>
<organism evidence="8 9">
    <name type="scientific">Plectosphaerella plurivora</name>
    <dbReference type="NCBI Taxonomy" id="936078"/>
    <lineage>
        <taxon>Eukaryota</taxon>
        <taxon>Fungi</taxon>
        <taxon>Dikarya</taxon>
        <taxon>Ascomycota</taxon>
        <taxon>Pezizomycotina</taxon>
        <taxon>Sordariomycetes</taxon>
        <taxon>Hypocreomycetidae</taxon>
        <taxon>Glomerellales</taxon>
        <taxon>Plectosphaerellaceae</taxon>
        <taxon>Plectosphaerella</taxon>
    </lineage>
</organism>
<feature type="transmembrane region" description="Helical" evidence="6">
    <location>
        <begin position="92"/>
        <end position="113"/>
    </location>
</feature>
<evidence type="ECO:0000256" key="5">
    <source>
        <dbReference type="ARBA" id="ARBA00023136"/>
    </source>
</evidence>
<dbReference type="InterPro" id="IPR036458">
    <property type="entry name" value="Na:dicarbo_symporter_sf"/>
</dbReference>
<dbReference type="InterPro" id="IPR001991">
    <property type="entry name" value="Na-dicarboxylate_symporter"/>
</dbReference>
<feature type="transmembrane region" description="Helical" evidence="6">
    <location>
        <begin position="52"/>
        <end position="72"/>
    </location>
</feature>
<proteinExistence type="inferred from homology"/>
<dbReference type="Gene3D" id="1.10.3860.10">
    <property type="entry name" value="Sodium:dicarboxylate symporter"/>
    <property type="match status" value="1"/>
</dbReference>
<feature type="compositionally biased region" description="Polar residues" evidence="7">
    <location>
        <begin position="17"/>
        <end position="30"/>
    </location>
</feature>
<keyword evidence="3 6" id="KW-0812">Transmembrane</keyword>
<evidence type="ECO:0000256" key="1">
    <source>
        <dbReference type="ARBA" id="ARBA00004141"/>
    </source>
</evidence>
<gene>
    <name evidence="8" type="ORF">F5X68DRAFT_251946</name>
</gene>
<accession>A0A9P9A6D6</accession>
<dbReference type="GO" id="GO:0005886">
    <property type="term" value="C:plasma membrane"/>
    <property type="evidence" value="ECO:0007669"/>
    <property type="project" value="TreeGrafter"/>
</dbReference>
<comment type="similarity">
    <text evidence="6">Belongs to the dicarboxylate/amino acid:cation symporter (DAACS) (TC 2.A.23) family.</text>
</comment>
<evidence type="ECO:0000313" key="8">
    <source>
        <dbReference type="EMBL" id="KAH6662439.1"/>
    </source>
</evidence>
<keyword evidence="4 6" id="KW-1133">Transmembrane helix</keyword>
<dbReference type="PRINTS" id="PR00173">
    <property type="entry name" value="EDTRNSPORT"/>
</dbReference>
<dbReference type="SUPFAM" id="SSF118215">
    <property type="entry name" value="Proton glutamate symport protein"/>
    <property type="match status" value="1"/>
</dbReference>
<dbReference type="PANTHER" id="PTHR11958:SF63">
    <property type="entry name" value="AMINO ACID TRANSPORTER"/>
    <property type="match status" value="1"/>
</dbReference>
<protein>
    <recommendedName>
        <fullName evidence="6">Amino acid transporter</fullName>
    </recommendedName>
</protein>
<comment type="subcellular location">
    <subcellularLocation>
        <location evidence="1 6">Membrane</location>
        <topology evidence="1 6">Multi-pass membrane protein</topology>
    </subcellularLocation>
</comment>
<dbReference type="GO" id="GO:0015175">
    <property type="term" value="F:neutral L-amino acid transmembrane transporter activity"/>
    <property type="evidence" value="ECO:0007669"/>
    <property type="project" value="TreeGrafter"/>
</dbReference>
<dbReference type="Proteomes" id="UP000770015">
    <property type="component" value="Unassembled WGS sequence"/>
</dbReference>
<feature type="region of interest" description="Disordered" evidence="7">
    <location>
        <begin position="1"/>
        <end position="37"/>
    </location>
</feature>
<feature type="transmembrane region" description="Helical" evidence="6">
    <location>
        <begin position="241"/>
        <end position="265"/>
    </location>
</feature>
<comment type="caution">
    <text evidence="8">The sequence shown here is derived from an EMBL/GenBank/DDBJ whole genome shotgun (WGS) entry which is preliminary data.</text>
</comment>
<dbReference type="EMBL" id="JAGSXJ010000046">
    <property type="protein sequence ID" value="KAH6662439.1"/>
    <property type="molecule type" value="Genomic_DNA"/>
</dbReference>
<dbReference type="InterPro" id="IPR050746">
    <property type="entry name" value="DAACS"/>
</dbReference>
<dbReference type="Pfam" id="PF00375">
    <property type="entry name" value="SDF"/>
    <property type="match status" value="1"/>
</dbReference>
<evidence type="ECO:0000256" key="4">
    <source>
        <dbReference type="ARBA" id="ARBA00022989"/>
    </source>
</evidence>
<sequence>MASVPEKTVFQTDDKNVSGSNSIQTDQNPTADDKAAEAKTPWWHPIIEPGHAVQIIIAAAVAIAIGLGTTAAVGKDNVPEAVPAVLGIPGQLWLRALQAVVIPMIVCAMILSVQSLRQIAQGGAALARWTIFWYVITTIFSVAFSIVMSSQVWQPRYVVASDEALDKANAEADLEDLEERKPHEVAVDLFNTFVPNNLAKAFAENQLLAIIITSIIIGYLIRPEEEESPLLKVVHEINRMVAKIIGVLIKLAPIGVFFLILSNMFRLDVNDIGSNLGYLIAGTISSMMFHLFITLPLLFFAITRRNPYLHWIRCSKAWVTAWGTASSAGALPIVIRSLRDQGYPDTIISFAAPLGCMLNMDGAAIYFPSIVIFLARTQGMSLNAGHYIMILLLSTLAAIGSTPIPAAALVLSIMVATSAGIPITGMYAVVVAIDWLLDRFRTMVNTSGDLYAVPILAKLTGIKDPEDMSGEDVGEVRSNTIRSNDERV</sequence>
<name>A0A9P9A6D6_9PEZI</name>
<reference evidence="8" key="1">
    <citation type="journal article" date="2021" name="Nat. Commun.">
        <title>Genetic determinants of endophytism in the Arabidopsis root mycobiome.</title>
        <authorList>
            <person name="Mesny F."/>
            <person name="Miyauchi S."/>
            <person name="Thiergart T."/>
            <person name="Pickel B."/>
            <person name="Atanasova L."/>
            <person name="Karlsson M."/>
            <person name="Huettel B."/>
            <person name="Barry K.W."/>
            <person name="Haridas S."/>
            <person name="Chen C."/>
            <person name="Bauer D."/>
            <person name="Andreopoulos W."/>
            <person name="Pangilinan J."/>
            <person name="LaButti K."/>
            <person name="Riley R."/>
            <person name="Lipzen A."/>
            <person name="Clum A."/>
            <person name="Drula E."/>
            <person name="Henrissat B."/>
            <person name="Kohler A."/>
            <person name="Grigoriev I.V."/>
            <person name="Martin F.M."/>
            <person name="Hacquard S."/>
        </authorList>
    </citation>
    <scope>NUCLEOTIDE SEQUENCE</scope>
    <source>
        <strain evidence="8">MPI-SDFR-AT-0117</strain>
    </source>
</reference>
<evidence type="ECO:0000256" key="3">
    <source>
        <dbReference type="ARBA" id="ARBA00022692"/>
    </source>
</evidence>
<keyword evidence="2 6" id="KW-0813">Transport</keyword>
<dbReference type="OrthoDB" id="5877963at2759"/>
<dbReference type="AlphaFoldDB" id="A0A9P9A6D6"/>
<feature type="transmembrane region" description="Helical" evidence="6">
    <location>
        <begin position="125"/>
        <end position="148"/>
    </location>
</feature>
<feature type="transmembrane region" description="Helical" evidence="6">
    <location>
        <begin position="387"/>
        <end position="413"/>
    </location>
</feature>
<feature type="transmembrane region" description="Helical" evidence="6">
    <location>
        <begin position="277"/>
        <end position="302"/>
    </location>
</feature>
<keyword evidence="6" id="KW-0769">Symport</keyword>
<feature type="region of interest" description="Disordered" evidence="7">
    <location>
        <begin position="468"/>
        <end position="488"/>
    </location>
</feature>
<dbReference type="PANTHER" id="PTHR11958">
    <property type="entry name" value="SODIUM/DICARBOXYLATE SYMPORTER-RELATED"/>
    <property type="match status" value="1"/>
</dbReference>
<dbReference type="GO" id="GO:0005313">
    <property type="term" value="F:L-glutamate transmembrane transporter activity"/>
    <property type="evidence" value="ECO:0007669"/>
    <property type="project" value="TreeGrafter"/>
</dbReference>
<evidence type="ECO:0000313" key="9">
    <source>
        <dbReference type="Proteomes" id="UP000770015"/>
    </source>
</evidence>
<evidence type="ECO:0000256" key="2">
    <source>
        <dbReference type="ARBA" id="ARBA00022448"/>
    </source>
</evidence>